<feature type="domain" description="Zn(2)-C6 fungal-type" evidence="3">
    <location>
        <begin position="38"/>
        <end position="68"/>
    </location>
</feature>
<sequence length="691" mass="78016">MHNYVSITPKRSQDTPDAGASSSEVLESKRRRVGVSIACNACRRKKIRCDGQRPVCSACENTQSDCVYRDESAISEESQSLLLEVIRLLNELPDDKVLDKLRSLKKEGDASAVLSRLRDKASSLQISDPSFEAATMSDAFQSLELGPQYPNAYPATPSLSLETLEEATYQQLVHTARRGSGAEAMQGTTQHEALPEAVPEPPLCDSRLAQLDISNWTNVMTSNEYAARAISLYLETDHPLLGFFEPNLFVSSLTAGKTDYCSPMLVNALLYWACQLSSTQDPDSCSMALRFCTEAESLWERQRGYDSILNLAAVQFLSLGYLGQGRDHVVLAYLNEASQMAVRMGLFGVGANHKQQQIELMPEPARTAQLYAAWGAFNWITHMSLFYRQPGLQCPKIPPKLPIPWNHQPDETGEPENLDNSQVEPDPPYMGGVFPYICQFWSILHELAIMYRHKGPLAGDRRTLYFAEFKFRELLAWSNRLPPKLARNDRSPHFVQILHIWLHAAILDLFRFSMSSDMKNQHLKTFTSPHSTPENVCIASARQLKQLIINYRLNFASSCYTILWHTALTYLANAVLHHPKDENWFFYFLLCVYGYERLRPCWRVTRAISTALLSMALRKGDITSPTARQLLHDINGANSGYQLPGEVRATFMMDLDLAKSDPESATVEKIAQDFDQNLLLQQYTNIFDSKQ</sequence>
<dbReference type="Proteomes" id="UP000801864">
    <property type="component" value="Unassembled WGS sequence"/>
</dbReference>
<dbReference type="EMBL" id="QLNT01000005">
    <property type="protein sequence ID" value="KAF3073981.1"/>
    <property type="molecule type" value="Genomic_DNA"/>
</dbReference>
<dbReference type="InterPro" id="IPR053187">
    <property type="entry name" value="Notoamide_regulator"/>
</dbReference>
<keyword evidence="1" id="KW-0539">Nucleus</keyword>
<keyword evidence="5" id="KW-1185">Reference proteome</keyword>
<dbReference type="CDD" id="cd12148">
    <property type="entry name" value="fungal_TF_MHR"/>
    <property type="match status" value="1"/>
</dbReference>
<comment type="caution">
    <text evidence="4">The sequence shown here is derived from an EMBL/GenBank/DDBJ whole genome shotgun (WGS) entry which is preliminary data.</text>
</comment>
<dbReference type="PROSITE" id="PS50048">
    <property type="entry name" value="ZN2_CY6_FUNGAL_2"/>
    <property type="match status" value="1"/>
</dbReference>
<feature type="region of interest" description="Disordered" evidence="2">
    <location>
        <begin position="403"/>
        <end position="424"/>
    </location>
</feature>
<gene>
    <name evidence="4" type="ORF">CFAM422_003482</name>
</gene>
<protein>
    <recommendedName>
        <fullName evidence="3">Zn(2)-C6 fungal-type domain-containing protein</fullName>
    </recommendedName>
</protein>
<dbReference type="PROSITE" id="PS00463">
    <property type="entry name" value="ZN2_CY6_FUNGAL_1"/>
    <property type="match status" value="1"/>
</dbReference>
<accession>A0A9P5CDP1</accession>
<dbReference type="SUPFAM" id="SSF57701">
    <property type="entry name" value="Zn2/Cys6 DNA-binding domain"/>
    <property type="match status" value="1"/>
</dbReference>
<dbReference type="Gene3D" id="4.10.240.10">
    <property type="entry name" value="Zn(2)-C6 fungal-type DNA-binding domain"/>
    <property type="match status" value="1"/>
</dbReference>
<dbReference type="InterPro" id="IPR036864">
    <property type="entry name" value="Zn2-C6_fun-type_DNA-bd_sf"/>
</dbReference>
<evidence type="ECO:0000256" key="2">
    <source>
        <dbReference type="SAM" id="MobiDB-lite"/>
    </source>
</evidence>
<dbReference type="CDD" id="cd00067">
    <property type="entry name" value="GAL4"/>
    <property type="match status" value="1"/>
</dbReference>
<name>A0A9P5CDP1_9HYPO</name>
<evidence type="ECO:0000313" key="4">
    <source>
        <dbReference type="EMBL" id="KAF3073981.1"/>
    </source>
</evidence>
<dbReference type="Pfam" id="PF00172">
    <property type="entry name" value="Zn_clus"/>
    <property type="match status" value="1"/>
</dbReference>
<evidence type="ECO:0000256" key="1">
    <source>
        <dbReference type="ARBA" id="ARBA00023242"/>
    </source>
</evidence>
<reference evidence="4 5" key="1">
    <citation type="submission" date="2018-06" db="EMBL/GenBank/DDBJ databases">
        <title>Genome analysis of cellulolytic fungus Trichoderma lentiforme CFAM-422.</title>
        <authorList>
            <person name="Steindorff A.S."/>
            <person name="Formighieri E.F."/>
            <person name="Midorikawa G.E.O."/>
            <person name="Tamietti M.S."/>
            <person name="Ramos E.Z."/>
            <person name="Silva A.S."/>
            <person name="Bon E.P.S."/>
            <person name="Mendes T.D."/>
            <person name="Damaso M.C.T."/>
            <person name="Favaro L.C.L."/>
        </authorList>
    </citation>
    <scope>NUCLEOTIDE SEQUENCE [LARGE SCALE GENOMIC DNA]</scope>
    <source>
        <strain evidence="4 5">CFAM-422</strain>
    </source>
</reference>
<feature type="compositionally biased region" description="Polar residues" evidence="2">
    <location>
        <begin position="1"/>
        <end position="10"/>
    </location>
</feature>
<dbReference type="GO" id="GO:0000981">
    <property type="term" value="F:DNA-binding transcription factor activity, RNA polymerase II-specific"/>
    <property type="evidence" value="ECO:0007669"/>
    <property type="project" value="InterPro"/>
</dbReference>
<evidence type="ECO:0000313" key="5">
    <source>
        <dbReference type="Proteomes" id="UP000801864"/>
    </source>
</evidence>
<proteinExistence type="predicted"/>
<organism evidence="4 5">
    <name type="scientific">Trichoderma lentiforme</name>
    <dbReference type="NCBI Taxonomy" id="1567552"/>
    <lineage>
        <taxon>Eukaryota</taxon>
        <taxon>Fungi</taxon>
        <taxon>Dikarya</taxon>
        <taxon>Ascomycota</taxon>
        <taxon>Pezizomycotina</taxon>
        <taxon>Sordariomycetes</taxon>
        <taxon>Hypocreomycetidae</taxon>
        <taxon>Hypocreales</taxon>
        <taxon>Hypocreaceae</taxon>
        <taxon>Trichoderma</taxon>
    </lineage>
</organism>
<dbReference type="PANTHER" id="PTHR47256:SF1">
    <property type="entry name" value="ZN(II)2CYS6 TRANSCRIPTION FACTOR (EUROFUNG)"/>
    <property type="match status" value="1"/>
</dbReference>
<evidence type="ECO:0000259" key="3">
    <source>
        <dbReference type="PROSITE" id="PS50048"/>
    </source>
</evidence>
<dbReference type="SMART" id="SM00066">
    <property type="entry name" value="GAL4"/>
    <property type="match status" value="1"/>
</dbReference>
<dbReference type="AlphaFoldDB" id="A0A9P5CDP1"/>
<feature type="region of interest" description="Disordered" evidence="2">
    <location>
        <begin position="1"/>
        <end position="26"/>
    </location>
</feature>
<dbReference type="InterPro" id="IPR001138">
    <property type="entry name" value="Zn2Cys6_DnaBD"/>
</dbReference>
<dbReference type="PANTHER" id="PTHR47256">
    <property type="entry name" value="ZN(II)2CYS6 TRANSCRIPTION FACTOR (EUROFUNG)-RELATED"/>
    <property type="match status" value="1"/>
</dbReference>
<dbReference type="GO" id="GO:0008270">
    <property type="term" value="F:zinc ion binding"/>
    <property type="evidence" value="ECO:0007669"/>
    <property type="project" value="InterPro"/>
</dbReference>